<keyword evidence="2" id="KW-0812">Transmembrane</keyword>
<evidence type="ECO:0000313" key="3">
    <source>
        <dbReference type="EMBL" id="BDZ48195.1"/>
    </source>
</evidence>
<dbReference type="EMBL" id="AP027732">
    <property type="protein sequence ID" value="BDZ48195.1"/>
    <property type="molecule type" value="Genomic_DNA"/>
</dbReference>
<dbReference type="RefSeq" id="WP_286345215.1">
    <property type="nucleotide sequence ID" value="NZ_AP027732.1"/>
</dbReference>
<keyword evidence="2" id="KW-0472">Membrane</keyword>
<evidence type="ECO:0000256" key="1">
    <source>
        <dbReference type="SAM" id="MobiDB-lite"/>
    </source>
</evidence>
<sequence>MSGAPDQAPIPTPQAPRGPLPADVFSTAKPVGRYPGRHHPRTGDLVVTILFSVILLVIAVIYVRSAVDRAHTDARLVDGTQLANILAFLAPIVLTVFSLVFSALFVLRRIYALWLPIVAGILIVALYSVTQDMLDHAIVSTFLG</sequence>
<accession>A0ABM8GIJ6</accession>
<reference evidence="4" key="1">
    <citation type="journal article" date="2019" name="Int. J. Syst. Evol. Microbiol.">
        <title>The Global Catalogue of Microorganisms (GCM) 10K type strain sequencing project: providing services to taxonomists for standard genome sequencing and annotation.</title>
        <authorList>
            <consortium name="The Broad Institute Genomics Platform"/>
            <consortium name="The Broad Institute Genome Sequencing Center for Infectious Disease"/>
            <person name="Wu L."/>
            <person name="Ma J."/>
        </authorList>
    </citation>
    <scope>NUCLEOTIDE SEQUENCE [LARGE SCALE GENOMIC DNA]</scope>
    <source>
        <strain evidence="4">NBRC 108728</strain>
    </source>
</reference>
<organism evidence="3 4">
    <name type="scientific">Frondihabitans sucicola</name>
    <dbReference type="NCBI Taxonomy" id="1268041"/>
    <lineage>
        <taxon>Bacteria</taxon>
        <taxon>Bacillati</taxon>
        <taxon>Actinomycetota</taxon>
        <taxon>Actinomycetes</taxon>
        <taxon>Micrococcales</taxon>
        <taxon>Microbacteriaceae</taxon>
        <taxon>Frondihabitans</taxon>
    </lineage>
</organism>
<feature type="transmembrane region" description="Helical" evidence="2">
    <location>
        <begin position="45"/>
        <end position="63"/>
    </location>
</feature>
<feature type="region of interest" description="Disordered" evidence="1">
    <location>
        <begin position="1"/>
        <end position="21"/>
    </location>
</feature>
<evidence type="ECO:0000256" key="2">
    <source>
        <dbReference type="SAM" id="Phobius"/>
    </source>
</evidence>
<protein>
    <recommendedName>
        <fullName evidence="5">Tripartite tricarboxylate transporter TctB family protein</fullName>
    </recommendedName>
</protein>
<evidence type="ECO:0008006" key="5">
    <source>
        <dbReference type="Google" id="ProtNLM"/>
    </source>
</evidence>
<feature type="transmembrane region" description="Helical" evidence="2">
    <location>
        <begin position="111"/>
        <end position="129"/>
    </location>
</feature>
<evidence type="ECO:0000313" key="4">
    <source>
        <dbReference type="Proteomes" id="UP001321486"/>
    </source>
</evidence>
<keyword evidence="2" id="KW-1133">Transmembrane helix</keyword>
<gene>
    <name evidence="3" type="ORF">GCM10025867_04360</name>
</gene>
<feature type="transmembrane region" description="Helical" evidence="2">
    <location>
        <begin position="84"/>
        <end position="105"/>
    </location>
</feature>
<dbReference type="Proteomes" id="UP001321486">
    <property type="component" value="Chromosome"/>
</dbReference>
<keyword evidence="4" id="KW-1185">Reference proteome</keyword>
<name>A0ABM8GIJ6_9MICO</name>
<feature type="compositionally biased region" description="Pro residues" evidence="1">
    <location>
        <begin position="8"/>
        <end position="19"/>
    </location>
</feature>
<proteinExistence type="predicted"/>